<sequence length="82" mass="8755">MGRFERERDRVTGAEVGAASSLASKDRSAVKLTVQNRQAKVSVVSSAAAAAAALVIKELKNISARSSLWKSPSGLSERDRRI</sequence>
<organism evidence="1 2">
    <name type="scientific">Castanea mollissima</name>
    <name type="common">Chinese chestnut</name>
    <dbReference type="NCBI Taxonomy" id="60419"/>
    <lineage>
        <taxon>Eukaryota</taxon>
        <taxon>Viridiplantae</taxon>
        <taxon>Streptophyta</taxon>
        <taxon>Embryophyta</taxon>
        <taxon>Tracheophyta</taxon>
        <taxon>Spermatophyta</taxon>
        <taxon>Magnoliopsida</taxon>
        <taxon>eudicotyledons</taxon>
        <taxon>Gunneridae</taxon>
        <taxon>Pentapetalae</taxon>
        <taxon>rosids</taxon>
        <taxon>fabids</taxon>
        <taxon>Fagales</taxon>
        <taxon>Fagaceae</taxon>
        <taxon>Castanea</taxon>
    </lineage>
</organism>
<dbReference type="AlphaFoldDB" id="A0A8J4VV18"/>
<dbReference type="Proteomes" id="UP000737018">
    <property type="component" value="Unassembled WGS sequence"/>
</dbReference>
<comment type="caution">
    <text evidence="1">The sequence shown here is derived from an EMBL/GenBank/DDBJ whole genome shotgun (WGS) entry which is preliminary data.</text>
</comment>
<evidence type="ECO:0000313" key="1">
    <source>
        <dbReference type="EMBL" id="KAF3972958.1"/>
    </source>
</evidence>
<dbReference type="EMBL" id="JRKL02000290">
    <property type="protein sequence ID" value="KAF3972958.1"/>
    <property type="molecule type" value="Genomic_DNA"/>
</dbReference>
<name>A0A8J4VV18_9ROSI</name>
<protein>
    <submittedName>
        <fullName evidence="1">Uncharacterized protein</fullName>
    </submittedName>
</protein>
<reference evidence="1" key="1">
    <citation type="submission" date="2020-03" db="EMBL/GenBank/DDBJ databases">
        <title>Castanea mollissima Vanexum genome sequencing.</title>
        <authorList>
            <person name="Staton M."/>
        </authorList>
    </citation>
    <scope>NUCLEOTIDE SEQUENCE</scope>
    <source>
        <tissue evidence="1">Leaf</tissue>
    </source>
</reference>
<accession>A0A8J4VV18</accession>
<evidence type="ECO:0000313" key="2">
    <source>
        <dbReference type="Proteomes" id="UP000737018"/>
    </source>
</evidence>
<proteinExistence type="predicted"/>
<keyword evidence="2" id="KW-1185">Reference proteome</keyword>
<gene>
    <name evidence="1" type="ORF">CMV_003573</name>
</gene>